<feature type="domain" description="PepSY" evidence="2">
    <location>
        <begin position="10"/>
        <end position="80"/>
    </location>
</feature>
<keyword evidence="4" id="KW-1185">Reference proteome</keyword>
<proteinExistence type="predicted"/>
<feature type="signal peptide" evidence="1">
    <location>
        <begin position="1"/>
        <end position="25"/>
    </location>
</feature>
<feature type="chain" id="PRO_5045330869" evidence="1">
    <location>
        <begin position="26"/>
        <end position="144"/>
    </location>
</feature>
<accession>A0ABT6JRP8</accession>
<keyword evidence="1" id="KW-0732">Signal</keyword>
<reference evidence="3 4" key="1">
    <citation type="submission" date="2023-04" db="EMBL/GenBank/DDBJ databases">
        <title>Luteimonas sp. M1R5S59.</title>
        <authorList>
            <person name="Sun J.-Q."/>
        </authorList>
    </citation>
    <scope>NUCLEOTIDE SEQUENCE [LARGE SCALE GENOMIC DNA]</scope>
    <source>
        <strain evidence="3 4">M1R5S59</strain>
    </source>
</reference>
<dbReference type="InterPro" id="IPR025711">
    <property type="entry name" value="PepSY"/>
</dbReference>
<sequence length="144" mass="15355">MHSIRNGRKALLALALVAAAGTVLAQDALTAAEVRAKLEAQGYTNVNDVEFEDGVWTADARSADGNRVDLSINPDTGDIYPDEQVAKLGQSDVEAKLAAAGYTNVHDVEFDDGVWKAEADDQAGKQVEIRMDPDTGEIIGKARD</sequence>
<evidence type="ECO:0000313" key="4">
    <source>
        <dbReference type="Proteomes" id="UP001156873"/>
    </source>
</evidence>
<dbReference type="EMBL" id="JARXRO010000012">
    <property type="protein sequence ID" value="MDH5833279.1"/>
    <property type="molecule type" value="Genomic_DNA"/>
</dbReference>
<comment type="caution">
    <text evidence="3">The sequence shown here is derived from an EMBL/GenBank/DDBJ whole genome shotgun (WGS) entry which is preliminary data.</text>
</comment>
<protein>
    <submittedName>
        <fullName evidence="3">PepSY domain-containing protein</fullName>
    </submittedName>
</protein>
<evidence type="ECO:0000313" key="3">
    <source>
        <dbReference type="EMBL" id="MDH5833279.1"/>
    </source>
</evidence>
<dbReference type="Proteomes" id="UP001156873">
    <property type="component" value="Unassembled WGS sequence"/>
</dbReference>
<dbReference type="Pfam" id="PF13670">
    <property type="entry name" value="PepSY_2"/>
    <property type="match status" value="2"/>
</dbReference>
<gene>
    <name evidence="3" type="ORF">QFW81_04975</name>
</gene>
<organism evidence="3 4">
    <name type="scientific">Luteimonas kalidii</name>
    <dbReference type="NCBI Taxonomy" id="3042025"/>
    <lineage>
        <taxon>Bacteria</taxon>
        <taxon>Pseudomonadati</taxon>
        <taxon>Pseudomonadota</taxon>
        <taxon>Gammaproteobacteria</taxon>
        <taxon>Lysobacterales</taxon>
        <taxon>Lysobacteraceae</taxon>
        <taxon>Luteimonas</taxon>
    </lineage>
</organism>
<feature type="domain" description="PepSY" evidence="2">
    <location>
        <begin position="89"/>
        <end position="140"/>
    </location>
</feature>
<name>A0ABT6JRP8_9GAMM</name>
<dbReference type="RefSeq" id="WP_280577488.1">
    <property type="nucleotide sequence ID" value="NZ_JARXRO010000012.1"/>
</dbReference>
<evidence type="ECO:0000259" key="2">
    <source>
        <dbReference type="Pfam" id="PF13670"/>
    </source>
</evidence>
<evidence type="ECO:0000256" key="1">
    <source>
        <dbReference type="SAM" id="SignalP"/>
    </source>
</evidence>